<dbReference type="InterPro" id="IPR002048">
    <property type="entry name" value="EF_hand_dom"/>
</dbReference>
<dbReference type="RefSeq" id="WP_092991975.1">
    <property type="nucleotide sequence ID" value="NZ_FMWD01000001.1"/>
</dbReference>
<feature type="compositionally biased region" description="Basic and acidic residues" evidence="1">
    <location>
        <begin position="1"/>
        <end position="14"/>
    </location>
</feature>
<dbReference type="InterPro" id="IPR018247">
    <property type="entry name" value="EF_Hand_1_Ca_BS"/>
</dbReference>
<dbReference type="GO" id="GO:0005509">
    <property type="term" value="F:calcium ion binding"/>
    <property type="evidence" value="ECO:0007669"/>
    <property type="project" value="InterPro"/>
</dbReference>
<evidence type="ECO:0000313" key="3">
    <source>
        <dbReference type="EMBL" id="SCZ50197.1"/>
    </source>
</evidence>
<accession>A0A1G5PL19</accession>
<dbReference type="SUPFAM" id="SSF47473">
    <property type="entry name" value="EF-hand"/>
    <property type="match status" value="1"/>
</dbReference>
<proteinExistence type="predicted"/>
<feature type="region of interest" description="Disordered" evidence="1">
    <location>
        <begin position="1"/>
        <end position="31"/>
    </location>
</feature>
<keyword evidence="4" id="KW-1185">Reference proteome</keyword>
<dbReference type="OrthoDB" id="5771710at2"/>
<protein>
    <submittedName>
        <fullName evidence="3">EF hand</fullName>
    </submittedName>
</protein>
<dbReference type="EMBL" id="FMWD01000001">
    <property type="protein sequence ID" value="SCZ50197.1"/>
    <property type="molecule type" value="Genomic_DNA"/>
</dbReference>
<organism evidence="3 4">
    <name type="scientific">Thiohalomonas denitrificans</name>
    <dbReference type="NCBI Taxonomy" id="415747"/>
    <lineage>
        <taxon>Bacteria</taxon>
        <taxon>Pseudomonadati</taxon>
        <taxon>Pseudomonadota</taxon>
        <taxon>Gammaproteobacteria</taxon>
        <taxon>Thiohalomonadales</taxon>
        <taxon>Thiohalomonadaceae</taxon>
        <taxon>Thiohalomonas</taxon>
    </lineage>
</organism>
<evidence type="ECO:0000313" key="4">
    <source>
        <dbReference type="Proteomes" id="UP000199648"/>
    </source>
</evidence>
<dbReference type="PROSITE" id="PS00018">
    <property type="entry name" value="EF_HAND_1"/>
    <property type="match status" value="1"/>
</dbReference>
<dbReference type="Proteomes" id="UP000199648">
    <property type="component" value="Unassembled WGS sequence"/>
</dbReference>
<sequence length="108" mass="11714">MAGHVGREHLEHTGGEPFRAPTGERLAEDTPACMDEGLAEFSELHQDGDGRISEDEAQQSTMLSERFDAADTDGDGSIDDAEFSAFEGEVSSPELSPEQEREEEAAEE</sequence>
<feature type="domain" description="EF-hand" evidence="2">
    <location>
        <begin position="58"/>
        <end position="93"/>
    </location>
</feature>
<name>A0A1G5PL19_9GAMM</name>
<reference evidence="3 4" key="1">
    <citation type="submission" date="2016-10" db="EMBL/GenBank/DDBJ databases">
        <authorList>
            <person name="de Groot N.N."/>
        </authorList>
    </citation>
    <scope>NUCLEOTIDE SEQUENCE [LARGE SCALE GENOMIC DNA]</scope>
    <source>
        <strain evidence="3 4">HLD2</strain>
    </source>
</reference>
<dbReference type="PROSITE" id="PS50222">
    <property type="entry name" value="EF_HAND_2"/>
    <property type="match status" value="1"/>
</dbReference>
<evidence type="ECO:0000256" key="1">
    <source>
        <dbReference type="SAM" id="MobiDB-lite"/>
    </source>
</evidence>
<dbReference type="Pfam" id="PF13202">
    <property type="entry name" value="EF-hand_5"/>
    <property type="match status" value="1"/>
</dbReference>
<gene>
    <name evidence="3" type="ORF">SAMN03097708_00360</name>
</gene>
<feature type="region of interest" description="Disordered" evidence="1">
    <location>
        <begin position="86"/>
        <end position="108"/>
    </location>
</feature>
<dbReference type="InterPro" id="IPR011992">
    <property type="entry name" value="EF-hand-dom_pair"/>
</dbReference>
<dbReference type="Gene3D" id="1.10.238.10">
    <property type="entry name" value="EF-hand"/>
    <property type="match status" value="1"/>
</dbReference>
<evidence type="ECO:0000259" key="2">
    <source>
        <dbReference type="PROSITE" id="PS50222"/>
    </source>
</evidence>
<dbReference type="AlphaFoldDB" id="A0A1G5PL19"/>